<dbReference type="Proteomes" id="UP001317742">
    <property type="component" value="Chromosome"/>
</dbReference>
<keyword evidence="10" id="KW-1185">Reference proteome</keyword>
<dbReference type="Pfam" id="PF02578">
    <property type="entry name" value="Cu-oxidase_4"/>
    <property type="match status" value="1"/>
</dbReference>
<dbReference type="RefSeq" id="WP_281763276.1">
    <property type="nucleotide sequence ID" value="NZ_AP026709.1"/>
</dbReference>
<gene>
    <name evidence="9" type="ORF">SYK_26370</name>
</gene>
<dbReference type="EMBL" id="AP026709">
    <property type="protein sequence ID" value="BDQ38277.1"/>
    <property type="molecule type" value="Genomic_DNA"/>
</dbReference>
<organism evidence="9 10">
    <name type="scientific">Pseudodesulfovibrio nedwellii</name>
    <dbReference type="NCBI Taxonomy" id="2973072"/>
    <lineage>
        <taxon>Bacteria</taxon>
        <taxon>Pseudomonadati</taxon>
        <taxon>Thermodesulfobacteriota</taxon>
        <taxon>Desulfovibrionia</taxon>
        <taxon>Desulfovibrionales</taxon>
        <taxon>Desulfovibrionaceae</taxon>
    </lineage>
</organism>
<dbReference type="InterPro" id="IPR011324">
    <property type="entry name" value="Cytotoxic_necrot_fac-like_cat"/>
</dbReference>
<name>A0ABN6S4Z8_9BACT</name>
<dbReference type="SUPFAM" id="SSF64438">
    <property type="entry name" value="CNF1/YfiH-like putative cysteine hydrolases"/>
    <property type="match status" value="1"/>
</dbReference>
<evidence type="ECO:0000256" key="1">
    <source>
        <dbReference type="ARBA" id="ARBA00000553"/>
    </source>
</evidence>
<reference evidence="9 10" key="1">
    <citation type="submission" date="2022-08" db="EMBL/GenBank/DDBJ databases">
        <title>Genome Sequence of the sulphate-reducing bacterium, Pseudodesulfovibrio sp. SYK.</title>
        <authorList>
            <person name="Kondo R."/>
            <person name="Kataoka T."/>
        </authorList>
    </citation>
    <scope>NUCLEOTIDE SEQUENCE [LARGE SCALE GENOMIC DNA]</scope>
    <source>
        <strain evidence="9 10">SYK</strain>
    </source>
</reference>
<keyword evidence="3" id="KW-0808">Transferase</keyword>
<evidence type="ECO:0000256" key="7">
    <source>
        <dbReference type="ARBA" id="ARBA00048968"/>
    </source>
</evidence>
<evidence type="ECO:0000256" key="8">
    <source>
        <dbReference type="ARBA" id="ARBA00049893"/>
    </source>
</evidence>
<comment type="catalytic activity">
    <reaction evidence="7">
        <text>adenosine + phosphate = alpha-D-ribose 1-phosphate + adenine</text>
        <dbReference type="Rhea" id="RHEA:27642"/>
        <dbReference type="ChEBI" id="CHEBI:16335"/>
        <dbReference type="ChEBI" id="CHEBI:16708"/>
        <dbReference type="ChEBI" id="CHEBI:43474"/>
        <dbReference type="ChEBI" id="CHEBI:57720"/>
        <dbReference type="EC" id="2.4.2.1"/>
    </reaction>
    <physiologicalReaction direction="left-to-right" evidence="7">
        <dbReference type="Rhea" id="RHEA:27643"/>
    </physiologicalReaction>
</comment>
<comment type="catalytic activity">
    <reaction evidence="1">
        <text>inosine + phosphate = alpha-D-ribose 1-phosphate + hypoxanthine</text>
        <dbReference type="Rhea" id="RHEA:27646"/>
        <dbReference type="ChEBI" id="CHEBI:17368"/>
        <dbReference type="ChEBI" id="CHEBI:17596"/>
        <dbReference type="ChEBI" id="CHEBI:43474"/>
        <dbReference type="ChEBI" id="CHEBI:57720"/>
        <dbReference type="EC" id="2.4.2.1"/>
    </reaction>
    <physiologicalReaction direction="left-to-right" evidence="1">
        <dbReference type="Rhea" id="RHEA:27647"/>
    </physiologicalReaction>
</comment>
<evidence type="ECO:0000256" key="4">
    <source>
        <dbReference type="ARBA" id="ARBA00022723"/>
    </source>
</evidence>
<dbReference type="InterPro" id="IPR038371">
    <property type="entry name" value="Cu_polyphenol_OxRdtase_sf"/>
</dbReference>
<dbReference type="PANTHER" id="PTHR30616:SF3">
    <property type="entry name" value="PURINE NUCLEOSIDE PHOSPHORYLASE"/>
    <property type="match status" value="1"/>
</dbReference>
<evidence type="ECO:0000256" key="2">
    <source>
        <dbReference type="ARBA" id="ARBA00007353"/>
    </source>
</evidence>
<keyword evidence="4" id="KW-0479">Metal-binding</keyword>
<dbReference type="Gene3D" id="3.60.140.10">
    <property type="entry name" value="CNF1/YfiH-like putative cysteine hydrolases"/>
    <property type="match status" value="1"/>
</dbReference>
<comment type="catalytic activity">
    <reaction evidence="6">
        <text>adenosine + H2O + H(+) = inosine + NH4(+)</text>
        <dbReference type="Rhea" id="RHEA:24408"/>
        <dbReference type="ChEBI" id="CHEBI:15377"/>
        <dbReference type="ChEBI" id="CHEBI:15378"/>
        <dbReference type="ChEBI" id="CHEBI:16335"/>
        <dbReference type="ChEBI" id="CHEBI:17596"/>
        <dbReference type="ChEBI" id="CHEBI:28938"/>
        <dbReference type="EC" id="3.5.4.4"/>
    </reaction>
    <physiologicalReaction direction="left-to-right" evidence="6">
        <dbReference type="Rhea" id="RHEA:24409"/>
    </physiologicalReaction>
</comment>
<proteinExistence type="inferred from homology"/>
<comment type="similarity">
    <text evidence="2">Belongs to the purine nucleoside phosphorylase YfiH/LACC1 family.</text>
</comment>
<accession>A0ABN6S4Z8</accession>
<sequence>MAAIAFFPYQFIDIPNVACAFTSRRGGISEPPHDSTNLSFDVNDDEQAVQTNRRAIFDRLKLNGWCELNQIHGDIIHCDPEPTQPEIHATLDGDGLTTATPGIGLVIKTADCQPILLAHRSGKYIAGLHAGWRGNKINFPGSGVRRFCEQYALKPEDVFAVRGPSLGPDAAEFINFDKDFGPNFKSYFNPTTNTVDLWQITRDQLMDAGLPENQIFGMNLCTMGLDDTFFSYRKACKTPNRDTGRQAGIIWIRGE</sequence>
<evidence type="ECO:0000313" key="10">
    <source>
        <dbReference type="Proteomes" id="UP001317742"/>
    </source>
</evidence>
<evidence type="ECO:0000256" key="3">
    <source>
        <dbReference type="ARBA" id="ARBA00022679"/>
    </source>
</evidence>
<comment type="catalytic activity">
    <reaction evidence="8">
        <text>S-methyl-5'-thioadenosine + phosphate = 5-(methylsulfanyl)-alpha-D-ribose 1-phosphate + adenine</text>
        <dbReference type="Rhea" id="RHEA:11852"/>
        <dbReference type="ChEBI" id="CHEBI:16708"/>
        <dbReference type="ChEBI" id="CHEBI:17509"/>
        <dbReference type="ChEBI" id="CHEBI:43474"/>
        <dbReference type="ChEBI" id="CHEBI:58533"/>
        <dbReference type="EC" id="2.4.2.28"/>
    </reaction>
    <physiologicalReaction direction="left-to-right" evidence="8">
        <dbReference type="Rhea" id="RHEA:11853"/>
    </physiologicalReaction>
</comment>
<evidence type="ECO:0000313" key="9">
    <source>
        <dbReference type="EMBL" id="BDQ38277.1"/>
    </source>
</evidence>
<keyword evidence="5" id="KW-0862">Zinc</keyword>
<protein>
    <submittedName>
        <fullName evidence="9">Multicopper polyphenol oxidase</fullName>
    </submittedName>
</protein>
<evidence type="ECO:0000256" key="5">
    <source>
        <dbReference type="ARBA" id="ARBA00022833"/>
    </source>
</evidence>
<dbReference type="PANTHER" id="PTHR30616">
    <property type="entry name" value="UNCHARACTERIZED PROTEIN YFIH"/>
    <property type="match status" value="1"/>
</dbReference>
<dbReference type="CDD" id="cd16833">
    <property type="entry name" value="YfiH"/>
    <property type="match status" value="1"/>
</dbReference>
<dbReference type="InterPro" id="IPR003730">
    <property type="entry name" value="Cu_polyphenol_OxRdtase"/>
</dbReference>
<evidence type="ECO:0000256" key="6">
    <source>
        <dbReference type="ARBA" id="ARBA00047989"/>
    </source>
</evidence>